<evidence type="ECO:0000313" key="4">
    <source>
        <dbReference type="Proteomes" id="UP000658656"/>
    </source>
</evidence>
<feature type="signal peptide" evidence="1">
    <location>
        <begin position="1"/>
        <end position="26"/>
    </location>
</feature>
<sequence length="787" mass="84335">MWKNRPVLAAAIVLALAATSATTASAAGPTTAWRDGRFVVDAAGVVSRADLVLERPGTDPAAAMPLGNGRLGAAAWASADGPAVQVNRADTWPGRKSPGQLVLPGLAAITSAPDYRGRLSLYDGKFTQSGGGMTATTYVRTGTDQLVVDVTGADPRVPQTARLRLWEPRTPTAFADATVAGLAETWVDAGEAGATGETFGSLAAVTGVGRQVRTKVVDARTVEVTVTPRADGSFRIVLAAPEWHGGDARTTAHRLLPDLGSPFLAAETSQWWHRFWGRVGLLRLSSADGVADYLENLRTIDLYAAAAESGDEFPGSQAGVGDLFSAQGDFHNWAPSAYWHWNLRMQVAANLGAGAFELNDPYFRLYRENLADIEQWTREHLAGRPGVCVPETMRFNGQGYENETWLPTPGLNCDASVQPTWNGRTLSTGAEVAFWVWQQYRATGDRAFLAANYPLIAEATRFLLDYAKPGADGFLHTVPSNAHETQWDVDNPATDLAAERTLFPILVQAATLLGRDPDLAERARQARIAPFPRTDAATQTQLLTPADDASGQTVLAPSYQPAAEFHNTENIGLEPVWPYGLLGADDAVAQRTFDFRRNVMVNDWSLDPVQAARLGRAADVERTLVGLTEQFQAYPSGFAKFGPAEPYVEQIGVLADALQEALVQDYDGLLRIAPAWPSTWDADGTVFVADSSKVDVQVRGGKPVTVALEAGADHVQRVRNPWPGQAVEVVSGGGRQVFGADEFQFSARAGRSYLMRPVGAAPLPFAPVTGSPATAPKTLGERTLGIR</sequence>
<dbReference type="Proteomes" id="UP000658656">
    <property type="component" value="Unassembled WGS sequence"/>
</dbReference>
<feature type="domain" description="Glycosyl hydrolase family 95 catalytic" evidence="2">
    <location>
        <begin position="356"/>
        <end position="527"/>
    </location>
</feature>
<keyword evidence="1" id="KW-0732">Signal</keyword>
<dbReference type="InterPro" id="IPR054363">
    <property type="entry name" value="GH95_cat"/>
</dbReference>
<dbReference type="InterPro" id="IPR012341">
    <property type="entry name" value="6hp_glycosidase-like_sf"/>
</dbReference>
<accession>A0A8H9IVJ5</accession>
<comment type="caution">
    <text evidence="3">The sequence shown here is derived from an EMBL/GenBank/DDBJ whole genome shotgun (WGS) entry which is preliminary data.</text>
</comment>
<dbReference type="Gene3D" id="2.60.40.1180">
    <property type="entry name" value="Golgi alpha-mannosidase II"/>
    <property type="match status" value="1"/>
</dbReference>
<reference evidence="3" key="2">
    <citation type="submission" date="2020-09" db="EMBL/GenBank/DDBJ databases">
        <authorList>
            <person name="Sun Q."/>
            <person name="Zhou Y."/>
        </authorList>
    </citation>
    <scope>NUCLEOTIDE SEQUENCE</scope>
    <source>
        <strain evidence="3">CGMCC 4.7679</strain>
    </source>
</reference>
<dbReference type="InterPro" id="IPR013780">
    <property type="entry name" value="Glyco_hydro_b"/>
</dbReference>
<dbReference type="OrthoDB" id="9802600at2"/>
<dbReference type="EMBL" id="BNAV01000008">
    <property type="protein sequence ID" value="GHF70933.1"/>
    <property type="molecule type" value="Genomic_DNA"/>
</dbReference>
<dbReference type="RefSeq" id="WP_145933417.1">
    <property type="nucleotide sequence ID" value="NZ_BNAV01000008.1"/>
</dbReference>
<reference evidence="3" key="1">
    <citation type="journal article" date="2014" name="Int. J. Syst. Evol. Microbiol.">
        <title>Complete genome sequence of Corynebacterium casei LMG S-19264T (=DSM 44701T), isolated from a smear-ripened cheese.</title>
        <authorList>
            <consortium name="US DOE Joint Genome Institute (JGI-PGF)"/>
            <person name="Walter F."/>
            <person name="Albersmeier A."/>
            <person name="Kalinowski J."/>
            <person name="Ruckert C."/>
        </authorList>
    </citation>
    <scope>NUCLEOTIDE SEQUENCE</scope>
    <source>
        <strain evidence="3">CGMCC 4.7679</strain>
    </source>
</reference>
<gene>
    <name evidence="3" type="ORF">GCM10017566_50990</name>
</gene>
<dbReference type="Pfam" id="PF22124">
    <property type="entry name" value="Glyco_hydro_95_cat"/>
    <property type="match status" value="1"/>
</dbReference>
<dbReference type="InterPro" id="IPR008928">
    <property type="entry name" value="6-hairpin_glycosidase_sf"/>
</dbReference>
<proteinExistence type="predicted"/>
<organism evidence="3 4">
    <name type="scientific">Amycolatopsis bartoniae</name>
    <dbReference type="NCBI Taxonomy" id="941986"/>
    <lineage>
        <taxon>Bacteria</taxon>
        <taxon>Bacillati</taxon>
        <taxon>Actinomycetota</taxon>
        <taxon>Actinomycetes</taxon>
        <taxon>Pseudonocardiales</taxon>
        <taxon>Pseudonocardiaceae</taxon>
        <taxon>Amycolatopsis</taxon>
    </lineage>
</organism>
<name>A0A8H9IVJ5_9PSEU</name>
<feature type="chain" id="PRO_5034690320" description="Glycosyl hydrolase family 95 catalytic domain-containing protein" evidence="1">
    <location>
        <begin position="27"/>
        <end position="787"/>
    </location>
</feature>
<dbReference type="Gene3D" id="1.50.10.10">
    <property type="match status" value="1"/>
</dbReference>
<dbReference type="SUPFAM" id="SSF48208">
    <property type="entry name" value="Six-hairpin glycosidases"/>
    <property type="match status" value="1"/>
</dbReference>
<evidence type="ECO:0000313" key="3">
    <source>
        <dbReference type="EMBL" id="GHF70933.1"/>
    </source>
</evidence>
<dbReference type="GO" id="GO:0005975">
    <property type="term" value="P:carbohydrate metabolic process"/>
    <property type="evidence" value="ECO:0007669"/>
    <property type="project" value="InterPro"/>
</dbReference>
<dbReference type="Gene3D" id="2.70.98.50">
    <property type="entry name" value="putative glycoside hydrolase family protein from bacillus halodurans"/>
    <property type="match status" value="1"/>
</dbReference>
<dbReference type="GO" id="GO:0004560">
    <property type="term" value="F:alpha-L-fucosidase activity"/>
    <property type="evidence" value="ECO:0007669"/>
    <property type="project" value="TreeGrafter"/>
</dbReference>
<dbReference type="PANTHER" id="PTHR31084:SF0">
    <property type="entry name" value="ALPHA-L-FUCOSIDASE 2"/>
    <property type="match status" value="1"/>
</dbReference>
<protein>
    <recommendedName>
        <fullName evidence="2">Glycosyl hydrolase family 95 catalytic domain-containing protein</fullName>
    </recommendedName>
</protein>
<keyword evidence="4" id="KW-1185">Reference proteome</keyword>
<evidence type="ECO:0000259" key="2">
    <source>
        <dbReference type="Pfam" id="PF22124"/>
    </source>
</evidence>
<dbReference type="PANTHER" id="PTHR31084">
    <property type="entry name" value="ALPHA-L-FUCOSIDASE 2"/>
    <property type="match status" value="1"/>
</dbReference>
<evidence type="ECO:0000256" key="1">
    <source>
        <dbReference type="SAM" id="SignalP"/>
    </source>
</evidence>
<dbReference type="AlphaFoldDB" id="A0A8H9IVJ5"/>